<dbReference type="Gene3D" id="1.10.10.60">
    <property type="entry name" value="Homeodomain-like"/>
    <property type="match status" value="1"/>
</dbReference>
<organism evidence="2 3">
    <name type="scientific">Acidithiobacillus caldus</name>
    <dbReference type="NCBI Taxonomy" id="33059"/>
    <lineage>
        <taxon>Bacteria</taxon>
        <taxon>Pseudomonadati</taxon>
        <taxon>Pseudomonadota</taxon>
        <taxon>Acidithiobacillia</taxon>
        <taxon>Acidithiobacillales</taxon>
        <taxon>Acidithiobacillaceae</taxon>
        <taxon>Acidithiobacillus</taxon>
    </lineage>
</organism>
<evidence type="ECO:0000313" key="3">
    <source>
        <dbReference type="Proteomes" id="UP000175707"/>
    </source>
</evidence>
<accession>A0A1E7YX04</accession>
<dbReference type="Proteomes" id="UP000175707">
    <property type="component" value="Unassembled WGS sequence"/>
</dbReference>
<name>A0A1E7YX04_9PROT</name>
<dbReference type="InterPro" id="IPR025246">
    <property type="entry name" value="IS30-like_HTH"/>
</dbReference>
<sequence length="150" mass="17652">MKQPLPVDIHDCGKLIEIKILVPWTALAENAWDHKLRPNKKIERTITKALTEAHRRHILNTYEKLQSISKTAKACGEYYYLTRQIIEQEASRRRQEQKAQLRQSARTLHNEGASVQEIANLLGKSRETIRRWLQHEPDPRQRLRLVSDRS</sequence>
<feature type="domain" description="Transposase IS30-like HTH" evidence="1">
    <location>
        <begin position="100"/>
        <end position="133"/>
    </location>
</feature>
<reference evidence="2 3" key="1">
    <citation type="submission" date="2016-06" db="EMBL/GenBank/DDBJ databases">
        <title>Gene turnover analysis identifies the evolutionary adaptation of the extremophile Acidithiobacillus caldus.</title>
        <authorList>
            <person name="Zhang X."/>
        </authorList>
    </citation>
    <scope>NUCLEOTIDE SEQUENCE [LARGE SCALE GENOMIC DNA]</scope>
    <source>
        <strain evidence="2 3">S1</strain>
    </source>
</reference>
<evidence type="ECO:0000313" key="2">
    <source>
        <dbReference type="EMBL" id="OFC61066.1"/>
    </source>
</evidence>
<evidence type="ECO:0000259" key="1">
    <source>
        <dbReference type="Pfam" id="PF13936"/>
    </source>
</evidence>
<dbReference type="AlphaFoldDB" id="A0A1E7YX04"/>
<comment type="caution">
    <text evidence="2">The sequence shown here is derived from an EMBL/GenBank/DDBJ whole genome shotgun (WGS) entry which is preliminary data.</text>
</comment>
<proteinExistence type="predicted"/>
<protein>
    <recommendedName>
        <fullName evidence="1">Transposase IS30-like HTH domain-containing protein</fullName>
    </recommendedName>
</protein>
<dbReference type="Pfam" id="PF13936">
    <property type="entry name" value="HTH_38"/>
    <property type="match status" value="1"/>
</dbReference>
<dbReference type="EMBL" id="LZYH01000443">
    <property type="protein sequence ID" value="OFC61066.1"/>
    <property type="molecule type" value="Genomic_DNA"/>
</dbReference>
<gene>
    <name evidence="2" type="ORF">BAE30_06075</name>
</gene>